<dbReference type="GO" id="GO:0016491">
    <property type="term" value="F:oxidoreductase activity"/>
    <property type="evidence" value="ECO:0007669"/>
    <property type="project" value="UniProtKB-ARBA"/>
</dbReference>
<dbReference type="PROSITE" id="PS00198">
    <property type="entry name" value="4FE4S_FER_1"/>
    <property type="match status" value="1"/>
</dbReference>
<keyword evidence="3" id="KW-1185">Reference proteome</keyword>
<dbReference type="InterPro" id="IPR017896">
    <property type="entry name" value="4Fe4S_Fe-S-bd"/>
</dbReference>
<feature type="domain" description="4Fe-4S ferredoxin-type" evidence="1">
    <location>
        <begin position="1"/>
        <end position="24"/>
    </location>
</feature>
<proteinExistence type="predicted"/>
<comment type="caution">
    <text evidence="2">The sequence shown here is derived from an EMBL/GenBank/DDBJ whole genome shotgun (WGS) entry which is preliminary data.</text>
</comment>
<organism evidence="2 3">
    <name type="scientific">Methanobrevibacter arboriphilus JCM 13429 = DSM 1125</name>
    <dbReference type="NCBI Taxonomy" id="1300164"/>
    <lineage>
        <taxon>Archaea</taxon>
        <taxon>Methanobacteriati</taxon>
        <taxon>Methanobacteriota</taxon>
        <taxon>Methanomada group</taxon>
        <taxon>Methanobacteria</taxon>
        <taxon>Methanobacteriales</taxon>
        <taxon>Methanobacteriaceae</taxon>
        <taxon>Methanobrevibacter</taxon>
    </lineage>
</organism>
<evidence type="ECO:0000313" key="3">
    <source>
        <dbReference type="Proteomes" id="UP000191661"/>
    </source>
</evidence>
<dbReference type="AlphaFoldDB" id="A0A1V6N596"/>
<dbReference type="Pfam" id="PF13237">
    <property type="entry name" value="Fer4_10"/>
    <property type="match status" value="1"/>
</dbReference>
<reference evidence="2 3" key="1">
    <citation type="submission" date="2014-12" db="EMBL/GenBank/DDBJ databases">
        <title>Genome sequence of Methanobrevibacter arboriphilicus DH1, DSM1125.</title>
        <authorList>
            <person name="Poehlein A."/>
            <person name="Thauer R.K."/>
            <person name="Seedorf H."/>
            <person name="Daniel R."/>
        </authorList>
    </citation>
    <scope>NUCLEOTIDE SEQUENCE [LARGE SCALE GENOMIC DNA]</scope>
    <source>
        <strain evidence="2 3">DH1</strain>
    </source>
</reference>
<feature type="domain" description="4Fe-4S ferredoxin-type" evidence="1">
    <location>
        <begin position="27"/>
        <end position="56"/>
    </location>
</feature>
<dbReference type="SUPFAM" id="SSF54862">
    <property type="entry name" value="4Fe-4S ferredoxins"/>
    <property type="match status" value="1"/>
</dbReference>
<sequence length="59" mass="6533">MKINMSECGVCEICIESCPLGLIKKKGFKMIIQEGCKNCGECQEVCPMGCIIEDEEDID</sequence>
<dbReference type="Proteomes" id="UP000191661">
    <property type="component" value="Unassembled WGS sequence"/>
</dbReference>
<protein>
    <submittedName>
        <fullName evidence="2">Ferredoxin</fullName>
    </submittedName>
</protein>
<dbReference type="EMBL" id="JXMW01000001">
    <property type="protein sequence ID" value="OQD59636.1"/>
    <property type="molecule type" value="Genomic_DNA"/>
</dbReference>
<evidence type="ECO:0000259" key="1">
    <source>
        <dbReference type="PROSITE" id="PS51379"/>
    </source>
</evidence>
<dbReference type="RefSeq" id="WP_080459276.1">
    <property type="nucleotide sequence ID" value="NZ_JXMW01000001.1"/>
</dbReference>
<gene>
    <name evidence="2" type="ORF">MBBAR_1c00320</name>
</gene>
<dbReference type="InterPro" id="IPR017900">
    <property type="entry name" value="4Fe4S_Fe_S_CS"/>
</dbReference>
<dbReference type="Gene3D" id="3.30.70.20">
    <property type="match status" value="1"/>
</dbReference>
<dbReference type="PROSITE" id="PS51379">
    <property type="entry name" value="4FE4S_FER_2"/>
    <property type="match status" value="2"/>
</dbReference>
<dbReference type="OrthoDB" id="15347at2157"/>
<name>A0A1V6N596_METAZ</name>
<accession>A0A1V6N596</accession>
<evidence type="ECO:0000313" key="2">
    <source>
        <dbReference type="EMBL" id="OQD59636.1"/>
    </source>
</evidence>